<keyword evidence="4" id="KW-1185">Reference proteome</keyword>
<proteinExistence type="predicted"/>
<dbReference type="AlphaFoldDB" id="A0ABC8US52"/>
<dbReference type="SUPFAM" id="SSF46565">
    <property type="entry name" value="Chaperone J-domain"/>
    <property type="match status" value="1"/>
</dbReference>
<evidence type="ECO:0000259" key="2">
    <source>
        <dbReference type="PROSITE" id="PS50076"/>
    </source>
</evidence>
<name>A0ABC8US52_9AQUA</name>
<protein>
    <recommendedName>
        <fullName evidence="2">J domain-containing protein</fullName>
    </recommendedName>
</protein>
<dbReference type="PANTHER" id="PTHR45496:SF1">
    <property type="entry name" value="CHAPERONE DNAJ-DOMAIN SUPERFAMILY PROTEIN"/>
    <property type="match status" value="1"/>
</dbReference>
<dbReference type="InterPro" id="IPR001623">
    <property type="entry name" value="DnaJ_domain"/>
</dbReference>
<dbReference type="PROSITE" id="PS50076">
    <property type="entry name" value="DNAJ_2"/>
    <property type="match status" value="1"/>
</dbReference>
<dbReference type="SMART" id="SM00271">
    <property type="entry name" value="DnaJ"/>
    <property type="match status" value="1"/>
</dbReference>
<dbReference type="Pfam" id="PF00226">
    <property type="entry name" value="DnaJ"/>
    <property type="match status" value="1"/>
</dbReference>
<sequence>MEHPHNTSRAEAERLLGISEKLLLNRDLNGSREFALLAQEAEPLLDGPDQILAVTQVLLAADKRINNHHDWYAILQLERRSDDLELIKKQFRRLAFLLHPDKNRYAFSDTAFKLVADAWAALSDSKKKFLFDNELGLYSKIDLVATKKQREFQKQQPPPPKQRQNDQDHQTFPVRRGSPPASTGGEKETSSFWTACPYCYNLYEYPRDYEGCCLRCQNCERAFSAVAIPEMPPLVPGKEAYNCCWGFFPMGFTVSGSEVGKSGGFPVWVPPTFSTGGTATTEPAVWPSGGNGGGFVNVAEVNVTPAGTMAKKKRGRPRKVVQV</sequence>
<accession>A0ABC8US52</accession>
<dbReference type="InterPro" id="IPR053052">
    <property type="entry name" value="Imprinting_Balance_Reg"/>
</dbReference>
<evidence type="ECO:0000313" key="4">
    <source>
        <dbReference type="Proteomes" id="UP001642360"/>
    </source>
</evidence>
<feature type="domain" description="J" evidence="2">
    <location>
        <begin position="70"/>
        <end position="135"/>
    </location>
</feature>
<dbReference type="EMBL" id="CAUOFW020008787">
    <property type="protein sequence ID" value="CAK9183870.1"/>
    <property type="molecule type" value="Genomic_DNA"/>
</dbReference>
<evidence type="ECO:0000256" key="1">
    <source>
        <dbReference type="SAM" id="MobiDB-lite"/>
    </source>
</evidence>
<dbReference type="Proteomes" id="UP001642360">
    <property type="component" value="Unassembled WGS sequence"/>
</dbReference>
<organism evidence="3 4">
    <name type="scientific">Ilex paraguariensis</name>
    <name type="common">yerba mate</name>
    <dbReference type="NCBI Taxonomy" id="185542"/>
    <lineage>
        <taxon>Eukaryota</taxon>
        <taxon>Viridiplantae</taxon>
        <taxon>Streptophyta</taxon>
        <taxon>Embryophyta</taxon>
        <taxon>Tracheophyta</taxon>
        <taxon>Spermatophyta</taxon>
        <taxon>Magnoliopsida</taxon>
        <taxon>eudicotyledons</taxon>
        <taxon>Gunneridae</taxon>
        <taxon>Pentapetalae</taxon>
        <taxon>asterids</taxon>
        <taxon>campanulids</taxon>
        <taxon>Aquifoliales</taxon>
        <taxon>Aquifoliaceae</taxon>
        <taxon>Ilex</taxon>
    </lineage>
</organism>
<dbReference type="InterPro" id="IPR056988">
    <property type="entry name" value="Zn_ribbon_pln"/>
</dbReference>
<dbReference type="CDD" id="cd06257">
    <property type="entry name" value="DnaJ"/>
    <property type="match status" value="1"/>
</dbReference>
<dbReference type="Pfam" id="PF23551">
    <property type="entry name" value="Zn_ribbon_20"/>
    <property type="match status" value="1"/>
</dbReference>
<feature type="region of interest" description="Disordered" evidence="1">
    <location>
        <begin position="149"/>
        <end position="189"/>
    </location>
</feature>
<dbReference type="Gene3D" id="1.10.287.110">
    <property type="entry name" value="DnaJ domain"/>
    <property type="match status" value="1"/>
</dbReference>
<dbReference type="PRINTS" id="PR00625">
    <property type="entry name" value="JDOMAIN"/>
</dbReference>
<dbReference type="InterPro" id="IPR036869">
    <property type="entry name" value="J_dom_sf"/>
</dbReference>
<dbReference type="PANTHER" id="PTHR45496">
    <property type="entry name" value="CHAPERONE DNAJ-DOMAIN SUPERFAMILY PROTEIN"/>
    <property type="match status" value="1"/>
</dbReference>
<comment type="caution">
    <text evidence="3">The sequence shown here is derived from an EMBL/GenBank/DDBJ whole genome shotgun (WGS) entry which is preliminary data.</text>
</comment>
<evidence type="ECO:0000313" key="3">
    <source>
        <dbReference type="EMBL" id="CAK9183870.1"/>
    </source>
</evidence>
<reference evidence="3 4" key="1">
    <citation type="submission" date="2024-02" db="EMBL/GenBank/DDBJ databases">
        <authorList>
            <person name="Vignale AGUSTIN F."/>
            <person name="Sosa J E."/>
            <person name="Modenutti C."/>
        </authorList>
    </citation>
    <scope>NUCLEOTIDE SEQUENCE [LARGE SCALE GENOMIC DNA]</scope>
</reference>
<gene>
    <name evidence="3" type="ORF">ILEXP_LOCUS54165</name>
</gene>